<dbReference type="RefSeq" id="WP_117700191.1">
    <property type="nucleotide sequence ID" value="NZ_QSPP01000067.1"/>
</dbReference>
<feature type="signal peptide" evidence="1">
    <location>
        <begin position="1"/>
        <end position="19"/>
    </location>
</feature>
<keyword evidence="1" id="KW-0732">Signal</keyword>
<dbReference type="AlphaFoldDB" id="A0A3E4JHG1"/>
<reference evidence="2 3" key="1">
    <citation type="submission" date="2018-08" db="EMBL/GenBank/DDBJ databases">
        <title>A genome reference for cultivated species of the human gut microbiota.</title>
        <authorList>
            <person name="Zou Y."/>
            <person name="Xue W."/>
            <person name="Luo G."/>
        </authorList>
    </citation>
    <scope>NUCLEOTIDE SEQUENCE [LARGE SCALE GENOMIC DNA]</scope>
    <source>
        <strain evidence="2 3">TM05-16</strain>
    </source>
</reference>
<comment type="caution">
    <text evidence="2">The sequence shown here is derived from an EMBL/GenBank/DDBJ whole genome shotgun (WGS) entry which is preliminary data.</text>
</comment>
<sequence>MKKIILFAIFTISITLSYAQISIKATTLLDSVFVWNEKKVSEVQIKKFMKPYYSEKKMGDGVFIATKLGNGEQIAGLFFEKADRSIDSYRRSLILFPNTFSQACQLVNDIAMYYHSKLPLLGYETKLPVESHNIGTIFMRNMEGGKTSIQLIAMKEHPQYELPVFSLLCITK</sequence>
<evidence type="ECO:0000256" key="1">
    <source>
        <dbReference type="SAM" id="SignalP"/>
    </source>
</evidence>
<evidence type="ECO:0000313" key="3">
    <source>
        <dbReference type="Proteomes" id="UP000260640"/>
    </source>
</evidence>
<evidence type="ECO:0000313" key="2">
    <source>
        <dbReference type="EMBL" id="RGJ82391.1"/>
    </source>
</evidence>
<organism evidence="2 3">
    <name type="scientific">Phocaeicola vulgatus</name>
    <name type="common">Bacteroides vulgatus</name>
    <dbReference type="NCBI Taxonomy" id="821"/>
    <lineage>
        <taxon>Bacteria</taxon>
        <taxon>Pseudomonadati</taxon>
        <taxon>Bacteroidota</taxon>
        <taxon>Bacteroidia</taxon>
        <taxon>Bacteroidales</taxon>
        <taxon>Bacteroidaceae</taxon>
        <taxon>Phocaeicola</taxon>
    </lineage>
</organism>
<name>A0A3E4JHG1_PHOVU</name>
<accession>A0A3E4JHG1</accession>
<gene>
    <name evidence="2" type="ORF">DXD46_16665</name>
</gene>
<dbReference type="EMBL" id="QSPP01000067">
    <property type="protein sequence ID" value="RGJ82391.1"/>
    <property type="molecule type" value="Genomic_DNA"/>
</dbReference>
<protein>
    <submittedName>
        <fullName evidence="2">Uncharacterized protein</fullName>
    </submittedName>
</protein>
<proteinExistence type="predicted"/>
<feature type="chain" id="PRO_5017658146" evidence="1">
    <location>
        <begin position="20"/>
        <end position="172"/>
    </location>
</feature>
<dbReference type="Proteomes" id="UP000260640">
    <property type="component" value="Unassembled WGS sequence"/>
</dbReference>